<sequence>MAEMSWTVSIQISGGPNLSASSAPQSVEATDRVAVTLAAGDSDRVIELQPGAASAIRLILIKSSRYGAEFTAKASDGVTDSEPVTLDGPQVLTAGTAALLGVAPQQLKLSNASADQDIEIEVFVARDATPS</sequence>
<evidence type="ECO:0000313" key="3">
    <source>
        <dbReference type="Proteomes" id="UP000010816"/>
    </source>
</evidence>
<protein>
    <submittedName>
        <fullName evidence="2">Uncharacterized protein</fullName>
    </submittedName>
</protein>
<reference evidence="2 3" key="1">
    <citation type="submission" date="2011-09" db="EMBL/GenBank/DDBJ databases">
        <title>Complete sequence of chromosome of Thioflavicoccus mobilis 8321.</title>
        <authorList>
            <consortium name="US DOE Joint Genome Institute"/>
            <person name="Lucas S."/>
            <person name="Han J."/>
            <person name="Lapidus A."/>
            <person name="Cheng J.-F."/>
            <person name="Goodwin L."/>
            <person name="Pitluck S."/>
            <person name="Peters L."/>
            <person name="Ovchinnikova G."/>
            <person name="Lu M."/>
            <person name="Detter J.C."/>
            <person name="Han C."/>
            <person name="Tapia R."/>
            <person name="Land M."/>
            <person name="Hauser L."/>
            <person name="Kyrpides N."/>
            <person name="Ivanova N."/>
            <person name="Pagani I."/>
            <person name="Vogl K."/>
            <person name="Liu Z."/>
            <person name="Imhoff J."/>
            <person name="Thiel V."/>
            <person name="Frigaard N.-U."/>
            <person name="Bryant D."/>
            <person name="Woyke T."/>
        </authorList>
    </citation>
    <scope>NUCLEOTIDE SEQUENCE [LARGE SCALE GENOMIC DNA]</scope>
    <source>
        <strain evidence="2 3">8321</strain>
    </source>
</reference>
<name>L0GUW6_9GAMM</name>
<accession>L0GUW6</accession>
<keyword evidence="3" id="KW-1185">Reference proteome</keyword>
<dbReference type="HOGENOM" id="CLU_1944657_0_0_6"/>
<dbReference type="EMBL" id="CP003051">
    <property type="protein sequence ID" value="AGA89617.1"/>
    <property type="molecule type" value="Genomic_DNA"/>
</dbReference>
<organism evidence="2 3">
    <name type="scientific">Thioflavicoccus mobilis 8321</name>
    <dbReference type="NCBI Taxonomy" id="765912"/>
    <lineage>
        <taxon>Bacteria</taxon>
        <taxon>Pseudomonadati</taxon>
        <taxon>Pseudomonadota</taxon>
        <taxon>Gammaproteobacteria</taxon>
        <taxon>Chromatiales</taxon>
        <taxon>Chromatiaceae</taxon>
        <taxon>Thioflavicoccus</taxon>
    </lineage>
</organism>
<dbReference type="STRING" id="765912.Thimo_0778"/>
<proteinExistence type="predicted"/>
<gene>
    <name evidence="2" type="ORF">Thimo_0778</name>
</gene>
<dbReference type="AlphaFoldDB" id="L0GUW6"/>
<feature type="region of interest" description="Disordered" evidence="1">
    <location>
        <begin position="1"/>
        <end position="25"/>
    </location>
</feature>
<dbReference type="Proteomes" id="UP000010816">
    <property type="component" value="Chromosome"/>
</dbReference>
<evidence type="ECO:0000313" key="2">
    <source>
        <dbReference type="EMBL" id="AGA89617.1"/>
    </source>
</evidence>
<dbReference type="RefSeq" id="WP_015279764.1">
    <property type="nucleotide sequence ID" value="NC_019940.1"/>
</dbReference>
<dbReference type="eggNOG" id="ENOG50333IY">
    <property type="taxonomic scope" value="Bacteria"/>
</dbReference>
<evidence type="ECO:0000256" key="1">
    <source>
        <dbReference type="SAM" id="MobiDB-lite"/>
    </source>
</evidence>
<dbReference type="OrthoDB" id="582050at2"/>
<dbReference type="KEGG" id="tmb:Thimo_0778"/>